<gene>
    <name evidence="2" type="ORF">GCM10022222_43910</name>
</gene>
<dbReference type="EMBL" id="BAAAZN010000009">
    <property type="protein sequence ID" value="GAA3555514.1"/>
    <property type="molecule type" value="Genomic_DNA"/>
</dbReference>
<accession>A0ABP6WS75</accession>
<name>A0ABP6WS75_9PSEU</name>
<comment type="caution">
    <text evidence="2">The sequence shown here is derived from an EMBL/GenBank/DDBJ whole genome shotgun (WGS) entry which is preliminary data.</text>
</comment>
<evidence type="ECO:0000256" key="1">
    <source>
        <dbReference type="SAM" id="Phobius"/>
    </source>
</evidence>
<keyword evidence="3" id="KW-1185">Reference proteome</keyword>
<dbReference type="Proteomes" id="UP001500689">
    <property type="component" value="Unassembled WGS sequence"/>
</dbReference>
<keyword evidence="1" id="KW-1133">Transmembrane helix</keyword>
<feature type="transmembrane region" description="Helical" evidence="1">
    <location>
        <begin position="84"/>
        <end position="107"/>
    </location>
</feature>
<evidence type="ECO:0000313" key="2">
    <source>
        <dbReference type="EMBL" id="GAA3555514.1"/>
    </source>
</evidence>
<proteinExistence type="predicted"/>
<feature type="transmembrane region" description="Helical" evidence="1">
    <location>
        <begin position="12"/>
        <end position="40"/>
    </location>
</feature>
<sequence length="108" mass="10871">MFLQPPPDPTRTARIVVCLFGGLLTLAAGWLSLLLLGFSAMCTDDGDPGDCAGVVALSASPIGAVLPTAVAAMVLVFRTRRPAVAWGGGLGLLAVGVLVTALVFGVAH</sequence>
<reference evidence="3" key="1">
    <citation type="journal article" date="2019" name="Int. J. Syst. Evol. Microbiol.">
        <title>The Global Catalogue of Microorganisms (GCM) 10K type strain sequencing project: providing services to taxonomists for standard genome sequencing and annotation.</title>
        <authorList>
            <consortium name="The Broad Institute Genomics Platform"/>
            <consortium name="The Broad Institute Genome Sequencing Center for Infectious Disease"/>
            <person name="Wu L."/>
            <person name="Ma J."/>
        </authorList>
    </citation>
    <scope>NUCLEOTIDE SEQUENCE [LARGE SCALE GENOMIC DNA]</scope>
    <source>
        <strain evidence="3">JCM 16898</strain>
    </source>
</reference>
<feature type="transmembrane region" description="Helical" evidence="1">
    <location>
        <begin position="52"/>
        <end position="77"/>
    </location>
</feature>
<dbReference type="RefSeq" id="WP_344862656.1">
    <property type="nucleotide sequence ID" value="NZ_BAAAZN010000009.1"/>
</dbReference>
<keyword evidence="1" id="KW-0812">Transmembrane</keyword>
<keyword evidence="1" id="KW-0472">Membrane</keyword>
<evidence type="ECO:0000313" key="3">
    <source>
        <dbReference type="Proteomes" id="UP001500689"/>
    </source>
</evidence>
<evidence type="ECO:0008006" key="4">
    <source>
        <dbReference type="Google" id="ProtNLM"/>
    </source>
</evidence>
<organism evidence="2 3">
    <name type="scientific">Amycolatopsis ultiminotia</name>
    <dbReference type="NCBI Taxonomy" id="543629"/>
    <lineage>
        <taxon>Bacteria</taxon>
        <taxon>Bacillati</taxon>
        <taxon>Actinomycetota</taxon>
        <taxon>Actinomycetes</taxon>
        <taxon>Pseudonocardiales</taxon>
        <taxon>Pseudonocardiaceae</taxon>
        <taxon>Amycolatopsis</taxon>
    </lineage>
</organism>
<protein>
    <recommendedName>
        <fullName evidence="4">Transmembrane protein</fullName>
    </recommendedName>
</protein>